<evidence type="ECO:0000256" key="5">
    <source>
        <dbReference type="SAM" id="Phobius"/>
    </source>
</evidence>
<dbReference type="SUPFAM" id="SSF55785">
    <property type="entry name" value="PYP-like sensor domain (PAS domain)"/>
    <property type="match status" value="1"/>
</dbReference>
<dbReference type="CDD" id="cd11386">
    <property type="entry name" value="MCP_signal"/>
    <property type="match status" value="1"/>
</dbReference>
<dbReference type="Gene3D" id="1.10.287.950">
    <property type="entry name" value="Methyl-accepting chemotaxis protein"/>
    <property type="match status" value="1"/>
</dbReference>
<keyword evidence="3" id="KW-0807">Transducer</keyword>
<dbReference type="PROSITE" id="PS50111">
    <property type="entry name" value="CHEMOTAXIS_TRANSDUC_2"/>
    <property type="match status" value="1"/>
</dbReference>
<dbReference type="Proteomes" id="UP001352263">
    <property type="component" value="Unassembled WGS sequence"/>
</dbReference>
<dbReference type="PROSITE" id="PS50885">
    <property type="entry name" value="HAMP"/>
    <property type="match status" value="1"/>
</dbReference>
<gene>
    <name evidence="9" type="ORF">RY831_08990</name>
</gene>
<feature type="compositionally biased region" description="Polar residues" evidence="4">
    <location>
        <begin position="517"/>
        <end position="532"/>
    </location>
</feature>
<dbReference type="InterPro" id="IPR003660">
    <property type="entry name" value="HAMP_dom"/>
</dbReference>
<dbReference type="Pfam" id="PF00672">
    <property type="entry name" value="HAMP"/>
    <property type="match status" value="1"/>
</dbReference>
<dbReference type="SMART" id="SM00086">
    <property type="entry name" value="PAC"/>
    <property type="match status" value="1"/>
</dbReference>
<dbReference type="Pfam" id="PF08447">
    <property type="entry name" value="PAS_3"/>
    <property type="match status" value="1"/>
</dbReference>
<keyword evidence="10" id="KW-1185">Reference proteome</keyword>
<dbReference type="PRINTS" id="PR00260">
    <property type="entry name" value="CHEMTRNSDUCR"/>
</dbReference>
<dbReference type="Pfam" id="PF00015">
    <property type="entry name" value="MCPsignal"/>
    <property type="match status" value="1"/>
</dbReference>
<feature type="domain" description="PAS" evidence="7">
    <location>
        <begin position="32"/>
        <end position="83"/>
    </location>
</feature>
<feature type="region of interest" description="Disordered" evidence="4">
    <location>
        <begin position="512"/>
        <end position="532"/>
    </location>
</feature>
<dbReference type="SMART" id="SM00283">
    <property type="entry name" value="MA"/>
    <property type="match status" value="1"/>
</dbReference>
<keyword evidence="5" id="KW-1133">Transmembrane helix</keyword>
<evidence type="ECO:0000256" key="4">
    <source>
        <dbReference type="SAM" id="MobiDB-lite"/>
    </source>
</evidence>
<feature type="transmembrane region" description="Helical" evidence="5">
    <location>
        <begin position="175"/>
        <end position="196"/>
    </location>
</feature>
<reference evidence="9 10" key="1">
    <citation type="submission" date="2023-10" db="EMBL/GenBank/DDBJ databases">
        <title>Noviherbaspirillum sp. CPCC 100848 genome assembly.</title>
        <authorList>
            <person name="Li X.Y."/>
            <person name="Fang X.M."/>
        </authorList>
    </citation>
    <scope>NUCLEOTIDE SEQUENCE [LARGE SCALE GENOMIC DNA]</scope>
    <source>
        <strain evidence="9 10">CPCC 100848</strain>
    </source>
</reference>
<name>A0ABU6J6K5_9BURK</name>
<dbReference type="CDD" id="cd06225">
    <property type="entry name" value="HAMP"/>
    <property type="match status" value="1"/>
</dbReference>
<evidence type="ECO:0000313" key="9">
    <source>
        <dbReference type="EMBL" id="MEC4719282.1"/>
    </source>
</evidence>
<feature type="transmembrane region" description="Helical" evidence="5">
    <location>
        <begin position="202"/>
        <end position="225"/>
    </location>
</feature>
<protein>
    <submittedName>
        <fullName evidence="9">Methyl-accepting chemotaxis protein</fullName>
    </submittedName>
</protein>
<dbReference type="InterPro" id="IPR013655">
    <property type="entry name" value="PAS_fold_3"/>
</dbReference>
<accession>A0ABU6J6K5</accession>
<sequence length="532" mass="57296">MDAKGDTLRKNLPVTNTEYQMAAGRPIVSKTDLKGKITYVNPYFVEVSGFTEEELLGAPHNLVRHPDMPAEAFSDLWKTLQEGELWTALVKNRRKNGDYYWVVANVTPCMENGRVVGYMSVRTKPTREQIREAEELYRRLREGTADVMLRRGSVIGKGFLARLRRLGEMHLGKRIALASLLQLSMLTAATIGVLVGDAPLSMTSMLGGGLGLAAIVVTLYQWLWFRNGVVLPLREATEMTKAIAGGDLSRNVGTHRSDDVGRLLQGLQQMNVTLVALVGDINVNIGSMRRATQEIASGNMDLSSRTEMQASSLEESASSMEEFASTVRQNAEHAQQANELVRSASGVAQQGGELVEKVGLTMNGIVESSQQIRDIIAMIDGIAFQTNILALNAAVEAARAGEQGRGFAVVATEVRTLAQRTASAAKEIGTLIGTSVERVGAGGALVSETREIMRNIITSIDGVSTIMSEIALASNEQSAGVQQLNDAISHMDQITQQNAALVEQAAAASHSLHEQAGQLSDSASVFNTGSRT</sequence>
<evidence type="ECO:0000313" key="10">
    <source>
        <dbReference type="Proteomes" id="UP001352263"/>
    </source>
</evidence>
<proteinExistence type="inferred from homology"/>
<organism evidence="9 10">
    <name type="scientific">Noviherbaspirillum album</name>
    <dbReference type="NCBI Taxonomy" id="3080276"/>
    <lineage>
        <taxon>Bacteria</taxon>
        <taxon>Pseudomonadati</taxon>
        <taxon>Pseudomonadota</taxon>
        <taxon>Betaproteobacteria</taxon>
        <taxon>Burkholderiales</taxon>
        <taxon>Oxalobacteraceae</taxon>
        <taxon>Noviherbaspirillum</taxon>
    </lineage>
</organism>
<dbReference type="InterPro" id="IPR001610">
    <property type="entry name" value="PAC"/>
</dbReference>
<dbReference type="Gene3D" id="3.30.450.20">
    <property type="entry name" value="PAS domain"/>
    <property type="match status" value="1"/>
</dbReference>
<evidence type="ECO:0000259" key="6">
    <source>
        <dbReference type="PROSITE" id="PS50111"/>
    </source>
</evidence>
<dbReference type="InterPro" id="IPR000014">
    <property type="entry name" value="PAS"/>
</dbReference>
<comment type="caution">
    <text evidence="9">The sequence shown here is derived from an EMBL/GenBank/DDBJ whole genome shotgun (WGS) entry which is preliminary data.</text>
</comment>
<dbReference type="CDD" id="cd00130">
    <property type="entry name" value="PAS"/>
    <property type="match status" value="1"/>
</dbReference>
<feature type="domain" description="Methyl-accepting transducer" evidence="6">
    <location>
        <begin position="284"/>
        <end position="513"/>
    </location>
</feature>
<dbReference type="InterPro" id="IPR004089">
    <property type="entry name" value="MCPsignal_dom"/>
</dbReference>
<dbReference type="PANTHER" id="PTHR43531:SF14">
    <property type="entry name" value="METHYL-ACCEPTING CHEMOTAXIS PROTEIN I-RELATED"/>
    <property type="match status" value="1"/>
</dbReference>
<evidence type="ECO:0000259" key="8">
    <source>
        <dbReference type="PROSITE" id="PS50885"/>
    </source>
</evidence>
<evidence type="ECO:0000256" key="2">
    <source>
        <dbReference type="ARBA" id="ARBA00029447"/>
    </source>
</evidence>
<feature type="domain" description="HAMP" evidence="8">
    <location>
        <begin position="227"/>
        <end position="279"/>
    </location>
</feature>
<dbReference type="PANTHER" id="PTHR43531">
    <property type="entry name" value="PROTEIN ICFG"/>
    <property type="match status" value="1"/>
</dbReference>
<comment type="similarity">
    <text evidence="2">Belongs to the methyl-accepting chemotaxis (MCP) protein family.</text>
</comment>
<dbReference type="EMBL" id="JAWIIV010000006">
    <property type="protein sequence ID" value="MEC4719282.1"/>
    <property type="molecule type" value="Genomic_DNA"/>
</dbReference>
<keyword evidence="5" id="KW-0812">Transmembrane</keyword>
<dbReference type="InterPro" id="IPR004090">
    <property type="entry name" value="Chemotax_Me-accpt_rcpt"/>
</dbReference>
<evidence type="ECO:0000259" key="7">
    <source>
        <dbReference type="PROSITE" id="PS50112"/>
    </source>
</evidence>
<evidence type="ECO:0000256" key="1">
    <source>
        <dbReference type="ARBA" id="ARBA00022481"/>
    </source>
</evidence>
<dbReference type="InterPro" id="IPR035965">
    <property type="entry name" value="PAS-like_dom_sf"/>
</dbReference>
<dbReference type="PROSITE" id="PS50112">
    <property type="entry name" value="PAS"/>
    <property type="match status" value="1"/>
</dbReference>
<keyword evidence="5" id="KW-0472">Membrane</keyword>
<dbReference type="SUPFAM" id="SSF58104">
    <property type="entry name" value="Methyl-accepting chemotaxis protein (MCP) signaling domain"/>
    <property type="match status" value="1"/>
</dbReference>
<keyword evidence="1" id="KW-0488">Methylation</keyword>
<dbReference type="InterPro" id="IPR051310">
    <property type="entry name" value="MCP_chemotaxis"/>
</dbReference>
<dbReference type="NCBIfam" id="TIGR00229">
    <property type="entry name" value="sensory_box"/>
    <property type="match status" value="1"/>
</dbReference>
<evidence type="ECO:0000256" key="3">
    <source>
        <dbReference type="PROSITE-ProRule" id="PRU00284"/>
    </source>
</evidence>